<proteinExistence type="inferred from homology"/>
<feature type="domain" description="Phage tail sheath protein-like beta-sandwich" evidence="3">
    <location>
        <begin position="91"/>
        <end position="181"/>
    </location>
</feature>
<dbReference type="Gene3D" id="3.30.360.90">
    <property type="match status" value="1"/>
</dbReference>
<evidence type="ECO:0000259" key="3">
    <source>
        <dbReference type="Pfam" id="PF17481"/>
    </source>
</evidence>
<feature type="domain" description="Tail sheath protein subtilisin-like" evidence="2">
    <location>
        <begin position="182"/>
        <end position="330"/>
    </location>
</feature>
<dbReference type="InterPro" id="IPR035089">
    <property type="entry name" value="Phage_sheath_subtilisin"/>
</dbReference>
<accession>A0A7X0SNC2</accession>
<dbReference type="Proteomes" id="UP000564644">
    <property type="component" value="Unassembled WGS sequence"/>
</dbReference>
<evidence type="ECO:0000313" key="6">
    <source>
        <dbReference type="EMBL" id="MBB6733187.1"/>
    </source>
</evidence>
<evidence type="ECO:0000259" key="2">
    <source>
        <dbReference type="Pfam" id="PF04984"/>
    </source>
</evidence>
<dbReference type="Pfam" id="PF22671">
    <property type="entry name" value="Gp18_domIII_N"/>
    <property type="match status" value="1"/>
</dbReference>
<dbReference type="Pfam" id="PF04984">
    <property type="entry name" value="Phage_sheath_1"/>
    <property type="match status" value="1"/>
</dbReference>
<organism evidence="6 7">
    <name type="scientific">Cohnella zeiphila</name>
    <dbReference type="NCBI Taxonomy" id="2761120"/>
    <lineage>
        <taxon>Bacteria</taxon>
        <taxon>Bacillati</taxon>
        <taxon>Bacillota</taxon>
        <taxon>Bacilli</taxon>
        <taxon>Bacillales</taxon>
        <taxon>Paenibacillaceae</taxon>
        <taxon>Cohnella</taxon>
    </lineage>
</organism>
<evidence type="ECO:0000259" key="5">
    <source>
        <dbReference type="Pfam" id="PF22671"/>
    </source>
</evidence>
<dbReference type="Pfam" id="PF17481">
    <property type="entry name" value="Phage_sheath_domII"/>
    <property type="match status" value="1"/>
</dbReference>
<dbReference type="InterPro" id="IPR054564">
    <property type="entry name" value="Gp18_domIII_N"/>
</dbReference>
<dbReference type="Gene3D" id="3.30.1370.220">
    <property type="match status" value="1"/>
</dbReference>
<gene>
    <name evidence="6" type="ORF">H7C18_19900</name>
</gene>
<dbReference type="Pfam" id="PF17482">
    <property type="entry name" value="Phage_sheath_1C"/>
    <property type="match status" value="1"/>
</dbReference>
<sequence length="439" mass="46278">MAGGTWVAQNKVRPGVYINFASEGASLGTVGDRGVAALGLTLPWGPAKTMMSIQSGDDVSGLLGYDISSPQLLLVREALKRAQTLLLYRLNAGTKATIAIGGLTATALYGGVRGNDLAIAVQASADDENKFDVVTLLNGEAQDTQPGVSVAEDLKPNAWVTWSGTGALTESAGATLTGGADGTATNADHTDFLAALELEDFQTVALSSTDSTLKGVYAAFARRLRDDEGKKIQVVLENDPTADHEGVISVKNGVVLTDGTVLTAAQATAWVAGATAAATIAESLTYKAYDDATDAAPRYTNSQIEAALEAGEFLFTSSNGKAIVEQDINSLTSFTPDKGKPFRKNRVIRTLDGIANDFKRIFESYYLGKVNNDTDGRSLLQTEIASYLESLQNAGAIQNFDAKTDVSVAAGTESDSVYVELHVQPVDSIEKIYMKVKVK</sequence>
<comment type="similarity">
    <text evidence="1">Belongs to the myoviridae tail sheath protein family.</text>
</comment>
<name>A0A7X0SNC2_9BACL</name>
<comment type="caution">
    <text evidence="6">The sequence shown here is derived from an EMBL/GenBank/DDBJ whole genome shotgun (WGS) entry which is preliminary data.</text>
</comment>
<dbReference type="Gene3D" id="3.30.1490.360">
    <property type="match status" value="1"/>
</dbReference>
<dbReference type="AlphaFoldDB" id="A0A7X0SNC2"/>
<dbReference type="Gene3D" id="3.40.50.11790">
    <property type="match status" value="1"/>
</dbReference>
<keyword evidence="7" id="KW-1185">Reference proteome</keyword>
<evidence type="ECO:0000313" key="7">
    <source>
        <dbReference type="Proteomes" id="UP000564644"/>
    </source>
</evidence>
<feature type="domain" description="Tail sheath protein Gp18-like" evidence="5">
    <location>
        <begin position="33"/>
        <end position="90"/>
    </location>
</feature>
<dbReference type="RefSeq" id="WP_185130835.1">
    <property type="nucleotide sequence ID" value="NZ_JACJVO010000024.1"/>
</dbReference>
<dbReference type="Gene3D" id="2.60.40.4290">
    <property type="match status" value="1"/>
</dbReference>
<feature type="domain" description="Tail sheath protein C-terminal" evidence="4">
    <location>
        <begin position="337"/>
        <end position="439"/>
    </location>
</feature>
<evidence type="ECO:0000259" key="4">
    <source>
        <dbReference type="Pfam" id="PF17482"/>
    </source>
</evidence>
<protein>
    <submittedName>
        <fullName evidence="6">Phage tail sheath family protein</fullName>
    </submittedName>
</protein>
<dbReference type="EMBL" id="JACJVO010000024">
    <property type="protein sequence ID" value="MBB6733187.1"/>
    <property type="molecule type" value="Genomic_DNA"/>
</dbReference>
<dbReference type="InterPro" id="IPR035326">
    <property type="entry name" value="Beta_sandwich_Seath"/>
</dbReference>
<evidence type="ECO:0000256" key="1">
    <source>
        <dbReference type="ARBA" id="ARBA00008005"/>
    </source>
</evidence>
<reference evidence="6 7" key="1">
    <citation type="submission" date="2020-08" db="EMBL/GenBank/DDBJ databases">
        <title>Cohnella phylogeny.</title>
        <authorList>
            <person name="Dunlap C."/>
        </authorList>
    </citation>
    <scope>NUCLEOTIDE SEQUENCE [LARGE SCALE GENOMIC DNA]</scope>
    <source>
        <strain evidence="6 7">CBP 2801</strain>
    </source>
</reference>
<dbReference type="InterPro" id="IPR020287">
    <property type="entry name" value="Tail_sheath_C"/>
</dbReference>